<dbReference type="Pfam" id="PF13786">
    <property type="entry name" value="DUF4179"/>
    <property type="match status" value="1"/>
</dbReference>
<dbReference type="RefSeq" id="WP_221858397.1">
    <property type="nucleotide sequence ID" value="NZ_JAIKTU010000001.1"/>
</dbReference>
<comment type="caution">
    <text evidence="2">The sequence shown here is derived from an EMBL/GenBank/DDBJ whole genome shotgun (WGS) entry which is preliminary data.</text>
</comment>
<keyword evidence="3" id="KW-1185">Reference proteome</keyword>
<evidence type="ECO:0000313" key="3">
    <source>
        <dbReference type="Proteomes" id="UP001299068"/>
    </source>
</evidence>
<evidence type="ECO:0000259" key="1">
    <source>
        <dbReference type="Pfam" id="PF13786"/>
    </source>
</evidence>
<reference evidence="2 3" key="1">
    <citation type="journal article" date="2021" name="Cell Host Microbe">
        <title>in vivo commensal control of Clostridioides difficile virulence.</title>
        <authorList>
            <person name="Girinathan B.P."/>
            <person name="Dibenedetto N."/>
            <person name="Worley J.N."/>
            <person name="Peltier J."/>
            <person name="Arrieta-Ortiz M.L."/>
            <person name="Rupa Christinal Immanuel S."/>
            <person name="Lavin R."/>
            <person name="Delaney M.L."/>
            <person name="Cummins C."/>
            <person name="Hoffmann M."/>
            <person name="Luo Y."/>
            <person name="Gonzalez-Escalona N."/>
            <person name="Allard M."/>
            <person name="Onderdonk A.B."/>
            <person name="Gerber G.K."/>
            <person name="Sonenshein A.L."/>
            <person name="Baliga N."/>
            <person name="Dupuy B."/>
            <person name="Bry L."/>
        </authorList>
    </citation>
    <scope>NUCLEOTIDE SEQUENCE [LARGE SCALE GENOMIC DNA]</scope>
    <source>
        <strain evidence="2 3">DSM 599</strain>
    </source>
</reference>
<organism evidence="2 3">
    <name type="scientific">Clostridium sardiniense</name>
    <name type="common">Clostridium absonum</name>
    <dbReference type="NCBI Taxonomy" id="29369"/>
    <lineage>
        <taxon>Bacteria</taxon>
        <taxon>Bacillati</taxon>
        <taxon>Bacillota</taxon>
        <taxon>Clostridia</taxon>
        <taxon>Eubacteriales</taxon>
        <taxon>Clostridiaceae</taxon>
        <taxon>Clostridium</taxon>
    </lineage>
</organism>
<accession>A0ABS7KTT7</accession>
<proteinExistence type="predicted"/>
<evidence type="ECO:0000313" key="2">
    <source>
        <dbReference type="EMBL" id="MBY0754027.1"/>
    </source>
</evidence>
<feature type="domain" description="DUF4179" evidence="1">
    <location>
        <begin position="40"/>
        <end position="124"/>
    </location>
</feature>
<dbReference type="InterPro" id="IPR025436">
    <property type="entry name" value="DUF4179"/>
</dbReference>
<name>A0ABS7KTT7_CLOSR</name>
<protein>
    <submittedName>
        <fullName evidence="2">DUF4179 domain-containing protein</fullName>
    </submittedName>
</protein>
<dbReference type="EMBL" id="JAIKTU010000001">
    <property type="protein sequence ID" value="MBY0754027.1"/>
    <property type="molecule type" value="Genomic_DNA"/>
</dbReference>
<sequence length="331" mass="38668">MDKFDMELKEMAKKSEVKASNELREKVNKTCRRARIKYMFKSVSKVAVIFIACIFTLGFSIPAFADQVPIVRNVIEYLNKKFDRNGYENVVEGVRKSIKAGDYSINIEDVYYDDLEMTLFYTVTSDKPLDKAKKYWFDADMKMNVDCGYEYSIEEGSLIDENTFAGMMTFNFIQNYKESNEIKMPYKLDVDLNISDLFIGFGDKKKEIPVEKNILKLSLDNKANSIKEYKVNKVIENDGDKIEILKVKRYPARILVENRISINKKGKKLDFIVWDAKKELKYIAGFENKEENSYLNQYIMPEGDEIYIVPILRDKDNIEVLKDKIIKVNLK</sequence>
<dbReference type="Proteomes" id="UP001299068">
    <property type="component" value="Unassembled WGS sequence"/>
</dbReference>
<dbReference type="Gene3D" id="2.60.40.1630">
    <property type="entry name" value="bacillus anthracis domain"/>
    <property type="match status" value="1"/>
</dbReference>
<gene>
    <name evidence="2" type="ORF">K5V21_01025</name>
</gene>